<dbReference type="Proteomes" id="UP000054565">
    <property type="component" value="Unassembled WGS sequence"/>
</dbReference>
<proteinExistence type="predicted"/>
<gene>
    <name evidence="1" type="ORF">CIRG_00907</name>
</gene>
<accession>A0A0J6XZE7</accession>
<evidence type="ECO:0000313" key="1">
    <source>
        <dbReference type="EMBL" id="KMP00765.1"/>
    </source>
</evidence>
<sequence length="100" mass="11028">MPTSLATSSKSREPAPQNSLHICRGLRFLPEQSGTEVPGLIDIRGLEATAEYRGSSWCHTMCYSETPLNLPFLRARKKDIIVMGIGEHMNVCIIQILGSV</sequence>
<protein>
    <submittedName>
        <fullName evidence="1">Uncharacterized protein</fullName>
    </submittedName>
</protein>
<organism evidence="1 2">
    <name type="scientific">Coccidioides immitis RMSCC 2394</name>
    <dbReference type="NCBI Taxonomy" id="404692"/>
    <lineage>
        <taxon>Eukaryota</taxon>
        <taxon>Fungi</taxon>
        <taxon>Dikarya</taxon>
        <taxon>Ascomycota</taxon>
        <taxon>Pezizomycotina</taxon>
        <taxon>Eurotiomycetes</taxon>
        <taxon>Eurotiomycetidae</taxon>
        <taxon>Onygenales</taxon>
        <taxon>Onygenaceae</taxon>
        <taxon>Coccidioides</taxon>
    </lineage>
</organism>
<dbReference type="EMBL" id="DS028093">
    <property type="protein sequence ID" value="KMP00765.1"/>
    <property type="molecule type" value="Genomic_DNA"/>
</dbReference>
<dbReference type="AlphaFoldDB" id="A0A0J6XZE7"/>
<reference evidence="2" key="1">
    <citation type="journal article" date="2010" name="Genome Res.">
        <title>Population genomic sequencing of Coccidioides fungi reveals recent hybridization and transposon control.</title>
        <authorList>
            <person name="Neafsey D.E."/>
            <person name="Barker B.M."/>
            <person name="Sharpton T.J."/>
            <person name="Stajich J.E."/>
            <person name="Park D.J."/>
            <person name="Whiston E."/>
            <person name="Hung C.-Y."/>
            <person name="McMahan C."/>
            <person name="White J."/>
            <person name="Sykes S."/>
            <person name="Heiman D."/>
            <person name="Young S."/>
            <person name="Zeng Q."/>
            <person name="Abouelleil A."/>
            <person name="Aftuck L."/>
            <person name="Bessette D."/>
            <person name="Brown A."/>
            <person name="FitzGerald M."/>
            <person name="Lui A."/>
            <person name="Macdonald J.P."/>
            <person name="Priest M."/>
            <person name="Orbach M.J."/>
            <person name="Galgiani J.N."/>
            <person name="Kirkland T.N."/>
            <person name="Cole G.T."/>
            <person name="Birren B.W."/>
            <person name="Henn M.R."/>
            <person name="Taylor J.W."/>
            <person name="Rounsley S.D."/>
        </authorList>
    </citation>
    <scope>NUCLEOTIDE SEQUENCE [LARGE SCALE GENOMIC DNA]</scope>
    <source>
        <strain evidence="2">RMSCC 2394</strain>
    </source>
</reference>
<name>A0A0J6XZE7_COCIT</name>
<evidence type="ECO:0000313" key="2">
    <source>
        <dbReference type="Proteomes" id="UP000054565"/>
    </source>
</evidence>